<sequence>MILDQIVSDKKRRLPEHKRRIPEQEMRKLAEAYEGSHHDFKGALEGDVISIIGEFKKASPSLGKIKSKINLLDRIEEYNASVDAISCLTEEDHFDGSTAYLEQIRQMTDLPILRKDFMIDPYQFYEARAIGADAVLLIAAILDDAQMHDFYQLAGELGLDALVEVHDEAEMERALKLDAKIIGVNNRNLKDFSIDLHTTERLSRMVPQEKLLVAESGIVSDEDVEFLKACGVDAFLIGRAFMEAEHPGEVAAHWKQR</sequence>
<proteinExistence type="inferred from homology"/>
<dbReference type="EC" id="4.1.1.48" evidence="9"/>
<evidence type="ECO:0000313" key="12">
    <source>
        <dbReference type="Proteomes" id="UP000266172"/>
    </source>
</evidence>
<dbReference type="Proteomes" id="UP000266172">
    <property type="component" value="Unassembled WGS sequence"/>
</dbReference>
<keyword evidence="4 9" id="KW-0028">Amino-acid biosynthesis</keyword>
<dbReference type="SUPFAM" id="SSF51366">
    <property type="entry name" value="Ribulose-phoshate binding barrel"/>
    <property type="match status" value="1"/>
</dbReference>
<dbReference type="NCBIfam" id="NF001377">
    <property type="entry name" value="PRK00278.2-4"/>
    <property type="match status" value="1"/>
</dbReference>
<evidence type="ECO:0000256" key="8">
    <source>
        <dbReference type="ARBA" id="ARBA00023239"/>
    </source>
</evidence>
<dbReference type="InterPro" id="IPR013798">
    <property type="entry name" value="Indole-3-glycerol_P_synth_dom"/>
</dbReference>
<dbReference type="InterPro" id="IPR001468">
    <property type="entry name" value="Indole-3-GlycerolPSynthase_CS"/>
</dbReference>
<dbReference type="GO" id="GO:0004640">
    <property type="term" value="F:phosphoribosylanthranilate isomerase activity"/>
    <property type="evidence" value="ECO:0007669"/>
    <property type="project" value="TreeGrafter"/>
</dbReference>
<comment type="pathway">
    <text evidence="2 9">Amino-acid biosynthesis; L-tryptophan biosynthesis; L-tryptophan from chorismate: step 4/5.</text>
</comment>
<keyword evidence="7 9" id="KW-0057">Aromatic amino acid biosynthesis</keyword>
<gene>
    <name evidence="9" type="primary">trpC</name>
    <name evidence="11" type="ORF">DWX93_03055</name>
</gene>
<dbReference type="PANTHER" id="PTHR22854:SF2">
    <property type="entry name" value="INDOLE-3-GLYCEROL-PHOSPHATE SYNTHASE"/>
    <property type="match status" value="1"/>
</dbReference>
<dbReference type="GO" id="GO:0004425">
    <property type="term" value="F:indole-3-glycerol-phosphate synthase activity"/>
    <property type="evidence" value="ECO:0007669"/>
    <property type="project" value="UniProtKB-UniRule"/>
</dbReference>
<feature type="domain" description="Indole-3-glycerol phosphate synthase" evidence="10">
    <location>
        <begin position="3"/>
        <end position="246"/>
    </location>
</feature>
<reference evidence="11 12" key="1">
    <citation type="submission" date="2018-08" db="EMBL/GenBank/DDBJ databases">
        <title>A genome reference for cultivated species of the human gut microbiota.</title>
        <authorList>
            <person name="Zou Y."/>
            <person name="Xue W."/>
            <person name="Luo G."/>
        </authorList>
    </citation>
    <scope>NUCLEOTIDE SEQUENCE [LARGE SCALE GENOMIC DNA]</scope>
    <source>
        <strain evidence="11 12">AF22-12AC</strain>
    </source>
</reference>
<evidence type="ECO:0000256" key="5">
    <source>
        <dbReference type="ARBA" id="ARBA00022793"/>
    </source>
</evidence>
<comment type="caution">
    <text evidence="11">The sequence shown here is derived from an EMBL/GenBank/DDBJ whole genome shotgun (WGS) entry which is preliminary data.</text>
</comment>
<dbReference type="FunFam" id="3.20.20.70:FF:000024">
    <property type="entry name" value="Indole-3-glycerol phosphate synthase"/>
    <property type="match status" value="1"/>
</dbReference>
<comment type="similarity">
    <text evidence="3 9">Belongs to the TrpC family.</text>
</comment>
<protein>
    <recommendedName>
        <fullName evidence="9">Indole-3-glycerol phosphate synthase</fullName>
        <shortName evidence="9">IGPS</shortName>
        <ecNumber evidence="9">4.1.1.48</ecNumber>
    </recommendedName>
</protein>
<keyword evidence="8 9" id="KW-0456">Lyase</keyword>
<dbReference type="Pfam" id="PF00218">
    <property type="entry name" value="IGPS"/>
    <property type="match status" value="1"/>
</dbReference>
<dbReference type="RefSeq" id="WP_118096579.1">
    <property type="nucleotide sequence ID" value="NZ_QRVL01000001.1"/>
</dbReference>
<dbReference type="EMBL" id="QRVL01000001">
    <property type="protein sequence ID" value="RGS42320.1"/>
    <property type="molecule type" value="Genomic_DNA"/>
</dbReference>
<keyword evidence="5 9" id="KW-0210">Decarboxylase</keyword>
<evidence type="ECO:0000256" key="9">
    <source>
        <dbReference type="HAMAP-Rule" id="MF_00134"/>
    </source>
</evidence>
<comment type="catalytic activity">
    <reaction evidence="1 9">
        <text>1-(2-carboxyphenylamino)-1-deoxy-D-ribulose 5-phosphate + H(+) = (1S,2R)-1-C-(indol-3-yl)glycerol 3-phosphate + CO2 + H2O</text>
        <dbReference type="Rhea" id="RHEA:23476"/>
        <dbReference type="ChEBI" id="CHEBI:15377"/>
        <dbReference type="ChEBI" id="CHEBI:15378"/>
        <dbReference type="ChEBI" id="CHEBI:16526"/>
        <dbReference type="ChEBI" id="CHEBI:58613"/>
        <dbReference type="ChEBI" id="CHEBI:58866"/>
        <dbReference type="EC" id="4.1.1.48"/>
    </reaction>
</comment>
<evidence type="ECO:0000313" key="11">
    <source>
        <dbReference type="EMBL" id="RGS42320.1"/>
    </source>
</evidence>
<dbReference type="InterPro" id="IPR013785">
    <property type="entry name" value="Aldolase_TIM"/>
</dbReference>
<evidence type="ECO:0000256" key="3">
    <source>
        <dbReference type="ARBA" id="ARBA00008737"/>
    </source>
</evidence>
<dbReference type="InterPro" id="IPR045186">
    <property type="entry name" value="Indole-3-glycerol_P_synth"/>
</dbReference>
<dbReference type="GO" id="GO:0000162">
    <property type="term" value="P:L-tryptophan biosynthetic process"/>
    <property type="evidence" value="ECO:0007669"/>
    <property type="project" value="UniProtKB-UniRule"/>
</dbReference>
<dbReference type="UniPathway" id="UPA00035">
    <property type="reaction ID" value="UER00043"/>
</dbReference>
<dbReference type="HAMAP" id="MF_00134_B">
    <property type="entry name" value="IGPS_B"/>
    <property type="match status" value="1"/>
</dbReference>
<dbReference type="PANTHER" id="PTHR22854">
    <property type="entry name" value="TRYPTOPHAN BIOSYNTHESIS PROTEIN"/>
    <property type="match status" value="1"/>
</dbReference>
<evidence type="ECO:0000256" key="7">
    <source>
        <dbReference type="ARBA" id="ARBA00023141"/>
    </source>
</evidence>
<name>A0A395VAK1_9FIRM</name>
<accession>A0A395VAK1</accession>
<evidence type="ECO:0000256" key="6">
    <source>
        <dbReference type="ARBA" id="ARBA00022822"/>
    </source>
</evidence>
<dbReference type="Gene3D" id="3.20.20.70">
    <property type="entry name" value="Aldolase class I"/>
    <property type="match status" value="1"/>
</dbReference>
<evidence type="ECO:0000259" key="10">
    <source>
        <dbReference type="Pfam" id="PF00218"/>
    </source>
</evidence>
<evidence type="ECO:0000256" key="2">
    <source>
        <dbReference type="ARBA" id="ARBA00004696"/>
    </source>
</evidence>
<dbReference type="InterPro" id="IPR011060">
    <property type="entry name" value="RibuloseP-bd_barrel"/>
</dbReference>
<evidence type="ECO:0000256" key="1">
    <source>
        <dbReference type="ARBA" id="ARBA00001633"/>
    </source>
</evidence>
<dbReference type="CDD" id="cd00331">
    <property type="entry name" value="IGPS"/>
    <property type="match status" value="1"/>
</dbReference>
<evidence type="ECO:0000256" key="4">
    <source>
        <dbReference type="ARBA" id="ARBA00022605"/>
    </source>
</evidence>
<dbReference type="AlphaFoldDB" id="A0A395VAK1"/>
<organism evidence="11 12">
    <name type="scientific">Roseburia hominis</name>
    <dbReference type="NCBI Taxonomy" id="301301"/>
    <lineage>
        <taxon>Bacteria</taxon>
        <taxon>Bacillati</taxon>
        <taxon>Bacillota</taxon>
        <taxon>Clostridia</taxon>
        <taxon>Lachnospirales</taxon>
        <taxon>Lachnospiraceae</taxon>
        <taxon>Roseburia</taxon>
    </lineage>
</organism>
<dbReference type="PROSITE" id="PS00614">
    <property type="entry name" value="IGPS"/>
    <property type="match status" value="1"/>
</dbReference>
<keyword evidence="6 9" id="KW-0822">Tryptophan biosynthesis</keyword>